<keyword evidence="5" id="KW-0998">Cell outer membrane</keyword>
<dbReference type="PANTHER" id="PTHR38776">
    <property type="entry name" value="MLTA-INTERACTING PROTEIN-RELATED"/>
    <property type="match status" value="1"/>
</dbReference>
<comment type="caution">
    <text evidence="7">The sequence shown here is derived from an EMBL/GenBank/DDBJ whole genome shotgun (WGS) entry which is preliminary data.</text>
</comment>
<comment type="similarity">
    <text evidence="2">Belongs to the MipA/OmpV family.</text>
</comment>
<evidence type="ECO:0000256" key="4">
    <source>
        <dbReference type="ARBA" id="ARBA00023136"/>
    </source>
</evidence>
<dbReference type="PANTHER" id="PTHR38776:SF1">
    <property type="entry name" value="MLTA-INTERACTING PROTEIN-RELATED"/>
    <property type="match status" value="1"/>
</dbReference>
<evidence type="ECO:0000256" key="2">
    <source>
        <dbReference type="ARBA" id="ARBA00005722"/>
    </source>
</evidence>
<dbReference type="Proteomes" id="UP001318321">
    <property type="component" value="Unassembled WGS sequence"/>
</dbReference>
<feature type="signal peptide" evidence="6">
    <location>
        <begin position="1"/>
        <end position="36"/>
    </location>
</feature>
<keyword evidence="4" id="KW-0472">Membrane</keyword>
<evidence type="ECO:0000256" key="1">
    <source>
        <dbReference type="ARBA" id="ARBA00004442"/>
    </source>
</evidence>
<comment type="subcellular location">
    <subcellularLocation>
        <location evidence="1">Cell outer membrane</location>
    </subcellularLocation>
</comment>
<dbReference type="EMBL" id="JAAQTO010000013">
    <property type="protein sequence ID" value="NIC04985.1"/>
    <property type="molecule type" value="Genomic_DNA"/>
</dbReference>
<evidence type="ECO:0000313" key="8">
    <source>
        <dbReference type="Proteomes" id="UP001318321"/>
    </source>
</evidence>
<evidence type="ECO:0000256" key="3">
    <source>
        <dbReference type="ARBA" id="ARBA00022729"/>
    </source>
</evidence>
<name>A0ABX0PNY2_9GAMM</name>
<gene>
    <name evidence="7" type="ORF">HBJ55_06050</name>
</gene>
<feature type="chain" id="PRO_5047189811" evidence="6">
    <location>
        <begin position="37"/>
        <end position="274"/>
    </location>
</feature>
<protein>
    <submittedName>
        <fullName evidence="7">MipA/OmpV family protein</fullName>
    </submittedName>
</protein>
<dbReference type="InterPro" id="IPR010583">
    <property type="entry name" value="MipA"/>
</dbReference>
<reference evidence="7 8" key="1">
    <citation type="submission" date="2020-03" db="EMBL/GenBank/DDBJ databases">
        <title>Identification of Halomonas strains.</title>
        <authorList>
            <person name="Xiao Z."/>
            <person name="Dong F."/>
            <person name="Wang Z."/>
            <person name="Zhao J.-Y."/>
        </authorList>
    </citation>
    <scope>NUCLEOTIDE SEQUENCE [LARGE SCALE GENOMIC DNA]</scope>
    <source>
        <strain evidence="7 8">DX6</strain>
    </source>
</reference>
<organism evidence="7 8">
    <name type="scientific">Billgrantia bachuensis</name>
    <dbReference type="NCBI Taxonomy" id="2717286"/>
    <lineage>
        <taxon>Bacteria</taxon>
        <taxon>Pseudomonadati</taxon>
        <taxon>Pseudomonadota</taxon>
        <taxon>Gammaproteobacteria</taxon>
        <taxon>Oceanospirillales</taxon>
        <taxon>Halomonadaceae</taxon>
        <taxon>Billgrantia</taxon>
    </lineage>
</organism>
<sequence>MSLISPLDSISSASVSRMAAVSVLAVGLCTSATALAQEPNDPESSTTTWGLGLGVMSEQEPYADIGRDNQPLPLLEVENRYIHLFGPEIEFKLPSLDISDSQELDFGIVVQYDGSGYEEGDADILDGMSERKGGFWAGAKMEWSSDFVDVGAEWLADVSGNSKGQLINVVLERTWDFGEHFLLTPHVGASWQDAKTIDYYFGVRDDEVRFDRPAYAGESATNIEAGVRGVYMFDKHHSVLMGVEVTRLADEIKDSPLVDRSTTNSVYLGYLYRF</sequence>
<evidence type="ECO:0000313" key="7">
    <source>
        <dbReference type="EMBL" id="NIC04985.1"/>
    </source>
</evidence>
<keyword evidence="3 6" id="KW-0732">Signal</keyword>
<dbReference type="Pfam" id="PF06629">
    <property type="entry name" value="MipA"/>
    <property type="match status" value="1"/>
</dbReference>
<evidence type="ECO:0000256" key="6">
    <source>
        <dbReference type="SAM" id="SignalP"/>
    </source>
</evidence>
<proteinExistence type="inferred from homology"/>
<accession>A0ABX0PNY2</accession>
<keyword evidence="8" id="KW-1185">Reference proteome</keyword>
<evidence type="ECO:0000256" key="5">
    <source>
        <dbReference type="ARBA" id="ARBA00023237"/>
    </source>
</evidence>